<proteinExistence type="predicted"/>
<dbReference type="EMBL" id="PEKC01000052">
    <property type="protein sequence ID" value="PII35279.1"/>
    <property type="molecule type" value="Genomic_DNA"/>
</dbReference>
<evidence type="ECO:0000313" key="1">
    <source>
        <dbReference type="EMBL" id="PII35279.1"/>
    </source>
</evidence>
<organism evidence="1">
    <name type="scientific">Chryseobacterium sp. B5</name>
    <dbReference type="NCBI Taxonomy" id="2050562"/>
    <lineage>
        <taxon>Bacteria</taxon>
        <taxon>Pseudomonadati</taxon>
        <taxon>Bacteroidota</taxon>
        <taxon>Flavobacteriia</taxon>
        <taxon>Flavobacteriales</taxon>
        <taxon>Weeksellaceae</taxon>
        <taxon>Chryseobacterium group</taxon>
        <taxon>Chryseobacterium</taxon>
    </lineage>
</organism>
<gene>
    <name evidence="1" type="ORF">CTI11_14870</name>
</gene>
<reference evidence="1" key="1">
    <citation type="submission" date="2017-10" db="EMBL/GenBank/DDBJ databases">
        <title>Chryseobacterium sp. B5 is a hydrocarbonoclastic and plant growth promoting bacterium.</title>
        <authorList>
            <person name="Thijs S."/>
            <person name="Gkorezis P."/>
            <person name="Van Hamme J."/>
        </authorList>
    </citation>
    <scope>NUCLEOTIDE SEQUENCE</scope>
    <source>
        <strain evidence="1">B5</strain>
    </source>
</reference>
<dbReference type="AlphaFoldDB" id="A0A2G7T5Z8"/>
<comment type="caution">
    <text evidence="1">The sequence shown here is derived from an EMBL/GenBank/DDBJ whole genome shotgun (WGS) entry which is preliminary data.</text>
</comment>
<protein>
    <submittedName>
        <fullName evidence="1">Uncharacterized protein</fullName>
    </submittedName>
</protein>
<accession>A0A2G7T5Z8</accession>
<name>A0A2G7T5Z8_9FLAO</name>
<sequence length="268" mass="29780">MRQALGPHYALLETEHAMLVSSQEDHVAKATLGFVRRTQQRIESVLDGIALFPEGFSEALIVFDDKPEYYGYLSHCHDGEEIRNTDSVLVTAGEGHLVMLKADLGTLEPLIARHLTHACLLRLPLPVWLNAGIASHMEQRLYGHMKSQTSPMQMHARHQAFWDAQEIQGFWNAESFSQSDNSNELSYDLARILVSQMSRDWPAFRAFVLEADWNDGGAAAAITHLQRNLGEIVAAILERTSSCGLEPDPSQWESALEDEDSVAAVAAS</sequence>